<evidence type="ECO:0000313" key="2">
    <source>
        <dbReference type="Proteomes" id="UP000189670"/>
    </source>
</evidence>
<gene>
    <name evidence="1" type="ORF">OMM_01270</name>
</gene>
<dbReference type="EMBL" id="ATBP01000094">
    <property type="protein sequence ID" value="ETR73025.1"/>
    <property type="molecule type" value="Genomic_DNA"/>
</dbReference>
<reference evidence="2" key="1">
    <citation type="submission" date="2012-11" db="EMBL/GenBank/DDBJ databases">
        <authorList>
            <person name="Lucero-Rivera Y.E."/>
            <person name="Tovar-Ramirez D."/>
        </authorList>
    </citation>
    <scope>NUCLEOTIDE SEQUENCE [LARGE SCALE GENOMIC DNA]</scope>
    <source>
        <strain evidence="2">Araruama</strain>
    </source>
</reference>
<dbReference type="AlphaFoldDB" id="A0A1V1PEC7"/>
<protein>
    <recommendedName>
        <fullName evidence="3">CARDB domain-containing protein</fullName>
    </recommendedName>
</protein>
<name>A0A1V1PEC7_9BACT</name>
<organism evidence="1 2">
    <name type="scientific">Candidatus Magnetoglobus multicellularis str. Araruama</name>
    <dbReference type="NCBI Taxonomy" id="890399"/>
    <lineage>
        <taxon>Bacteria</taxon>
        <taxon>Pseudomonadati</taxon>
        <taxon>Thermodesulfobacteriota</taxon>
        <taxon>Desulfobacteria</taxon>
        <taxon>Desulfobacterales</taxon>
        <taxon>Desulfobacteraceae</taxon>
        <taxon>Candidatus Magnetoglobus</taxon>
    </lineage>
</organism>
<sequence>MTFYARIDNEGSGGSSEDIEVRFLVSQGINGKQTEISKEKVTADIPFALGTAAFNNSDFSGDTFTCTGLPTCSGSDTLNDWFILGEVFAESRCTLDDKQCPEKIIALPDTPNLKQCGYESYARLYGNTILRSNATFEKRR</sequence>
<accession>A0A1V1PEC7</accession>
<proteinExistence type="predicted"/>
<dbReference type="Proteomes" id="UP000189670">
    <property type="component" value="Unassembled WGS sequence"/>
</dbReference>
<evidence type="ECO:0000313" key="1">
    <source>
        <dbReference type="EMBL" id="ETR73025.1"/>
    </source>
</evidence>
<evidence type="ECO:0008006" key="3">
    <source>
        <dbReference type="Google" id="ProtNLM"/>
    </source>
</evidence>
<comment type="caution">
    <text evidence="1">The sequence shown here is derived from an EMBL/GenBank/DDBJ whole genome shotgun (WGS) entry which is preliminary data.</text>
</comment>